<evidence type="ECO:0000313" key="1">
    <source>
        <dbReference type="EMBL" id="TLQ39113.1"/>
    </source>
</evidence>
<dbReference type="Proteomes" id="UP000306420">
    <property type="component" value="Unassembled WGS sequence"/>
</dbReference>
<organism evidence="1 2">
    <name type="scientific">Ruoffia tabacinasalis</name>
    <dbReference type="NCBI Taxonomy" id="87458"/>
    <lineage>
        <taxon>Bacteria</taxon>
        <taxon>Bacillati</taxon>
        <taxon>Bacillota</taxon>
        <taxon>Bacilli</taxon>
        <taxon>Lactobacillales</taxon>
        <taxon>Aerococcaceae</taxon>
        <taxon>Ruoffia</taxon>
    </lineage>
</organism>
<dbReference type="Pfam" id="PF00756">
    <property type="entry name" value="Esterase"/>
    <property type="match status" value="1"/>
</dbReference>
<reference evidence="1 2" key="1">
    <citation type="submission" date="2019-05" db="EMBL/GenBank/DDBJ databases">
        <title>The metagenome of a microbial culture collection derived from dairy environment covers the genomic content of the human microbiome.</title>
        <authorList>
            <person name="Roder T."/>
            <person name="Wuthrich D."/>
            <person name="Sattari Z."/>
            <person name="Von Ah U."/>
            <person name="Bar C."/>
            <person name="Ronchi F."/>
            <person name="Macpherson A.J."/>
            <person name="Ganal-Vonarburg S.C."/>
            <person name="Bruggmann R."/>
            <person name="Vergeres G."/>
        </authorList>
    </citation>
    <scope>NUCLEOTIDE SEQUENCE [LARGE SCALE GENOMIC DNA]</scope>
    <source>
        <strain evidence="1 2">FAM 24227</strain>
    </source>
</reference>
<dbReference type="Gene3D" id="3.40.50.1820">
    <property type="entry name" value="alpha/beta hydrolase"/>
    <property type="match status" value="1"/>
</dbReference>
<dbReference type="OrthoDB" id="9775130at2"/>
<sequence>MHFEARSHYSGHLGREMYFNRYGHGGTPVIVFPSSGGSKDEYADFKMVETLSGFIESGQIHLYTVSSIDSESWNDTGKSAHDKAKAHNQYDKYLVHEFIPLVRHESQWGGKMIATGCSMGGFHSMLFALRHPDIIGLTISQSGVYDARYFTGEFGSDIATYENSPIDFLWNMSDPWFLDQYRQNQFIVSVGQGDWEGPHVTATRKLDEVFNAKGIPGWFDYWGHDVAHDLHDWRQQIYYFFSTLEDLAIV</sequence>
<dbReference type="PANTHER" id="PTHR48098:SF3">
    <property type="entry name" value="IRON(III) ENTEROBACTIN ESTERASE"/>
    <property type="match status" value="1"/>
</dbReference>
<proteinExistence type="predicted"/>
<dbReference type="RefSeq" id="WP_138405450.1">
    <property type="nucleotide sequence ID" value="NZ_VBSP01000060.1"/>
</dbReference>
<dbReference type="InterPro" id="IPR000801">
    <property type="entry name" value="Esterase-like"/>
</dbReference>
<dbReference type="SUPFAM" id="SSF53474">
    <property type="entry name" value="alpha/beta-Hydrolases"/>
    <property type="match status" value="1"/>
</dbReference>
<dbReference type="AlphaFoldDB" id="A0A5R9DTQ5"/>
<dbReference type="PANTHER" id="PTHR48098">
    <property type="entry name" value="ENTEROCHELIN ESTERASE-RELATED"/>
    <property type="match status" value="1"/>
</dbReference>
<name>A0A5R9DTQ5_9LACT</name>
<gene>
    <name evidence="1" type="ORF">FEZ33_11115</name>
</gene>
<protein>
    <submittedName>
        <fullName evidence="1">Transposase</fullName>
    </submittedName>
</protein>
<dbReference type="InterPro" id="IPR029058">
    <property type="entry name" value="AB_hydrolase_fold"/>
</dbReference>
<dbReference type="InterPro" id="IPR050583">
    <property type="entry name" value="Mycobacterial_A85_antigen"/>
</dbReference>
<comment type="caution">
    <text evidence="1">The sequence shown here is derived from an EMBL/GenBank/DDBJ whole genome shotgun (WGS) entry which is preliminary data.</text>
</comment>
<dbReference type="EMBL" id="VBSP01000060">
    <property type="protein sequence ID" value="TLQ39113.1"/>
    <property type="molecule type" value="Genomic_DNA"/>
</dbReference>
<accession>A0A5R9DTQ5</accession>
<evidence type="ECO:0000313" key="2">
    <source>
        <dbReference type="Proteomes" id="UP000306420"/>
    </source>
</evidence>